<evidence type="ECO:0000313" key="8">
    <source>
        <dbReference type="EMBL" id="MCP9292389.1"/>
    </source>
</evidence>
<evidence type="ECO:0000256" key="6">
    <source>
        <dbReference type="SAM" id="MobiDB-lite"/>
    </source>
</evidence>
<sequence length="188" mass="20936">MTKGTLIGLALFLFAGCGTVERGTIPWEENSPGNPPASTPSDADENDTRSGKESGTFVEYSMPPSVQEKQEFLELAYNDWKGTPYLLGGSGYDGIDCSAFMQVVFEDYFGMQIPRTTREQLQSGKEVKKSQVLTGDLVFFKTGRTTYHVGVMINRDKFLHASTTNGVKISGLDHPYWMETYLTTKRVF</sequence>
<keyword evidence="2" id="KW-0645">Protease</keyword>
<organism evidence="8 9">
    <name type="scientific">Gracilimonas sediminicola</name>
    <dbReference type="NCBI Taxonomy" id="2952158"/>
    <lineage>
        <taxon>Bacteria</taxon>
        <taxon>Pseudomonadati</taxon>
        <taxon>Balneolota</taxon>
        <taxon>Balneolia</taxon>
        <taxon>Balneolales</taxon>
        <taxon>Balneolaceae</taxon>
        <taxon>Gracilimonas</taxon>
    </lineage>
</organism>
<evidence type="ECO:0000256" key="3">
    <source>
        <dbReference type="ARBA" id="ARBA00022729"/>
    </source>
</evidence>
<dbReference type="PANTHER" id="PTHR47360">
    <property type="entry name" value="MUREIN DD-ENDOPEPTIDASE MEPS/MUREIN LD-CARBOXYPEPTIDASE"/>
    <property type="match status" value="1"/>
</dbReference>
<dbReference type="AlphaFoldDB" id="A0A9X2L4Z6"/>
<evidence type="ECO:0000313" key="9">
    <source>
        <dbReference type="Proteomes" id="UP001139125"/>
    </source>
</evidence>
<dbReference type="PANTHER" id="PTHR47360:SF1">
    <property type="entry name" value="ENDOPEPTIDASE NLPC-RELATED"/>
    <property type="match status" value="1"/>
</dbReference>
<feature type="region of interest" description="Disordered" evidence="6">
    <location>
        <begin position="24"/>
        <end position="59"/>
    </location>
</feature>
<comment type="similarity">
    <text evidence="1">Belongs to the peptidase C40 family.</text>
</comment>
<dbReference type="EMBL" id="JANDBC010000002">
    <property type="protein sequence ID" value="MCP9292389.1"/>
    <property type="molecule type" value="Genomic_DNA"/>
</dbReference>
<protein>
    <submittedName>
        <fullName evidence="8">NlpC/P60 family protein</fullName>
    </submittedName>
</protein>
<dbReference type="SUPFAM" id="SSF54001">
    <property type="entry name" value="Cysteine proteinases"/>
    <property type="match status" value="1"/>
</dbReference>
<evidence type="ECO:0000256" key="2">
    <source>
        <dbReference type="ARBA" id="ARBA00022670"/>
    </source>
</evidence>
<dbReference type="GO" id="GO:0008234">
    <property type="term" value="F:cysteine-type peptidase activity"/>
    <property type="evidence" value="ECO:0007669"/>
    <property type="project" value="UniProtKB-KW"/>
</dbReference>
<evidence type="ECO:0000256" key="5">
    <source>
        <dbReference type="ARBA" id="ARBA00022807"/>
    </source>
</evidence>
<dbReference type="InterPro" id="IPR000064">
    <property type="entry name" value="NLP_P60_dom"/>
</dbReference>
<keyword evidence="4" id="KW-0378">Hydrolase</keyword>
<evidence type="ECO:0000256" key="1">
    <source>
        <dbReference type="ARBA" id="ARBA00007074"/>
    </source>
</evidence>
<dbReference type="GO" id="GO:0006508">
    <property type="term" value="P:proteolysis"/>
    <property type="evidence" value="ECO:0007669"/>
    <property type="project" value="UniProtKB-KW"/>
</dbReference>
<name>A0A9X2L4Z6_9BACT</name>
<evidence type="ECO:0000256" key="4">
    <source>
        <dbReference type="ARBA" id="ARBA00022801"/>
    </source>
</evidence>
<keyword evidence="9" id="KW-1185">Reference proteome</keyword>
<accession>A0A9X2L4Z6</accession>
<proteinExistence type="inferred from homology"/>
<dbReference type="PROSITE" id="PS51257">
    <property type="entry name" value="PROKAR_LIPOPROTEIN"/>
    <property type="match status" value="1"/>
</dbReference>
<dbReference type="InterPro" id="IPR038765">
    <property type="entry name" value="Papain-like_cys_pep_sf"/>
</dbReference>
<reference evidence="8" key="1">
    <citation type="submission" date="2022-06" db="EMBL/GenBank/DDBJ databases">
        <title>Gracilimonas sp. CAU 1638 isolated from sea sediment.</title>
        <authorList>
            <person name="Kim W."/>
        </authorList>
    </citation>
    <scope>NUCLEOTIDE SEQUENCE</scope>
    <source>
        <strain evidence="8">CAU 1638</strain>
    </source>
</reference>
<dbReference type="PROSITE" id="PS51935">
    <property type="entry name" value="NLPC_P60"/>
    <property type="match status" value="1"/>
</dbReference>
<comment type="caution">
    <text evidence="8">The sequence shown here is derived from an EMBL/GenBank/DDBJ whole genome shotgun (WGS) entry which is preliminary data.</text>
</comment>
<feature type="domain" description="NlpC/P60" evidence="7">
    <location>
        <begin position="67"/>
        <end position="188"/>
    </location>
</feature>
<keyword evidence="5" id="KW-0788">Thiol protease</keyword>
<evidence type="ECO:0000259" key="7">
    <source>
        <dbReference type="PROSITE" id="PS51935"/>
    </source>
</evidence>
<dbReference type="Proteomes" id="UP001139125">
    <property type="component" value="Unassembled WGS sequence"/>
</dbReference>
<dbReference type="InterPro" id="IPR052062">
    <property type="entry name" value="Murein_DD/LD_carboxypeptidase"/>
</dbReference>
<dbReference type="RefSeq" id="WP_255135273.1">
    <property type="nucleotide sequence ID" value="NZ_JANDBC010000002.1"/>
</dbReference>
<dbReference type="Gene3D" id="3.90.1720.10">
    <property type="entry name" value="endopeptidase domain like (from Nostoc punctiforme)"/>
    <property type="match status" value="1"/>
</dbReference>
<gene>
    <name evidence="8" type="ORF">NM125_12450</name>
</gene>
<dbReference type="Pfam" id="PF00877">
    <property type="entry name" value="NLPC_P60"/>
    <property type="match status" value="1"/>
</dbReference>
<keyword evidence="3" id="KW-0732">Signal</keyword>